<dbReference type="AlphaFoldDB" id="J4CE40"/>
<dbReference type="Pfam" id="PF09360">
    <property type="entry name" value="zf-CDGSH"/>
    <property type="match status" value="1"/>
</dbReference>
<dbReference type="STRING" id="869250.J4CE40"/>
<gene>
    <name evidence="7" type="ORF">TOT_040000966</name>
</gene>
<dbReference type="InterPro" id="IPR045131">
    <property type="entry name" value="CISD1/2"/>
</dbReference>
<evidence type="ECO:0000313" key="8">
    <source>
        <dbReference type="Proteomes" id="UP000003786"/>
    </source>
</evidence>
<keyword evidence="3" id="KW-0408">Iron</keyword>
<dbReference type="OrthoDB" id="449252at2759"/>
<protein>
    <recommendedName>
        <fullName evidence="6">Iron-binding zinc finger CDGSH type domain-containing protein</fullName>
    </recommendedName>
</protein>
<evidence type="ECO:0000256" key="4">
    <source>
        <dbReference type="ARBA" id="ARBA00023014"/>
    </source>
</evidence>
<dbReference type="SMART" id="SM00704">
    <property type="entry name" value="ZnF_CDGSH"/>
    <property type="match status" value="1"/>
</dbReference>
<evidence type="ECO:0000256" key="1">
    <source>
        <dbReference type="ARBA" id="ARBA00022714"/>
    </source>
</evidence>
<evidence type="ECO:0000313" key="7">
    <source>
        <dbReference type="EMBL" id="BAM42227.1"/>
    </source>
</evidence>
<evidence type="ECO:0000256" key="2">
    <source>
        <dbReference type="ARBA" id="ARBA00022723"/>
    </source>
</evidence>
<dbReference type="OMA" id="CRCWQSH"/>
<organism evidence="7 8">
    <name type="scientific">Theileria orientalis strain Shintoku</name>
    <dbReference type="NCBI Taxonomy" id="869250"/>
    <lineage>
        <taxon>Eukaryota</taxon>
        <taxon>Sar</taxon>
        <taxon>Alveolata</taxon>
        <taxon>Apicomplexa</taxon>
        <taxon>Aconoidasida</taxon>
        <taxon>Piroplasmida</taxon>
        <taxon>Theileriidae</taxon>
        <taxon>Theileria</taxon>
    </lineage>
</organism>
<evidence type="ECO:0000256" key="5">
    <source>
        <dbReference type="ARBA" id="ARBA00034078"/>
    </source>
</evidence>
<reference evidence="7 8" key="1">
    <citation type="journal article" date="2012" name="MBio">
        <title>Comparative genome analysis of three eukaryotic parasites with differing abilities to transform leukocytes reveals key mediators of Theileria-induced leukocyte transformation.</title>
        <authorList>
            <person name="Hayashida K."/>
            <person name="Hara Y."/>
            <person name="Abe T."/>
            <person name="Yamasaki C."/>
            <person name="Toyoda A."/>
            <person name="Kosuge T."/>
            <person name="Suzuki Y."/>
            <person name="Sato Y."/>
            <person name="Kawashima S."/>
            <person name="Katayama T."/>
            <person name="Wakaguri H."/>
            <person name="Inoue N."/>
            <person name="Homma K."/>
            <person name="Tada-Umezaki M."/>
            <person name="Yagi Y."/>
            <person name="Fujii Y."/>
            <person name="Habara T."/>
            <person name="Kanehisa M."/>
            <person name="Watanabe H."/>
            <person name="Ito K."/>
            <person name="Gojobori T."/>
            <person name="Sugawara H."/>
            <person name="Imanishi T."/>
            <person name="Weir W."/>
            <person name="Gardner M."/>
            <person name="Pain A."/>
            <person name="Shiels B."/>
            <person name="Hattori M."/>
            <person name="Nene V."/>
            <person name="Sugimoto C."/>
        </authorList>
    </citation>
    <scope>NUCLEOTIDE SEQUENCE [LARGE SCALE GENOMIC DNA]</scope>
    <source>
        <strain evidence="7 8">Shintoku</strain>
    </source>
</reference>
<dbReference type="PANTHER" id="PTHR13680:SF5">
    <property type="entry name" value="CDGSH IRON-SULFUR DOMAIN-CONTAINING PROTEIN 1"/>
    <property type="match status" value="1"/>
</dbReference>
<dbReference type="GO" id="GO:0046872">
    <property type="term" value="F:metal ion binding"/>
    <property type="evidence" value="ECO:0007669"/>
    <property type="project" value="UniProtKB-KW"/>
</dbReference>
<dbReference type="GeneID" id="20716986"/>
<evidence type="ECO:0000259" key="6">
    <source>
        <dbReference type="SMART" id="SM00704"/>
    </source>
</evidence>
<accession>J4CE40</accession>
<dbReference type="VEuPathDB" id="PiroplasmaDB:TOT_040000966"/>
<dbReference type="InterPro" id="IPR042216">
    <property type="entry name" value="MitoNEET_CISD"/>
</dbReference>
<proteinExistence type="predicted"/>
<name>J4CE40_THEOR</name>
<dbReference type="Proteomes" id="UP000003786">
    <property type="component" value="Chromosome 4"/>
</dbReference>
<evidence type="ECO:0000256" key="3">
    <source>
        <dbReference type="ARBA" id="ARBA00023004"/>
    </source>
</evidence>
<keyword evidence="1" id="KW-0001">2Fe-2S</keyword>
<dbReference type="KEGG" id="tot:TOT_040000966"/>
<dbReference type="PANTHER" id="PTHR13680">
    <property type="entry name" value="CDGSH IRON-SULFUR DOMAIN-CONTAINING PROTEIN 1"/>
    <property type="match status" value="1"/>
</dbReference>
<dbReference type="GO" id="GO:0010506">
    <property type="term" value="P:regulation of autophagy"/>
    <property type="evidence" value="ECO:0007669"/>
    <property type="project" value="InterPro"/>
</dbReference>
<dbReference type="Gene3D" id="3.40.5.90">
    <property type="entry name" value="CDGSH iron-sulfur domain, mitoNEET-type"/>
    <property type="match status" value="1"/>
</dbReference>
<sequence>MSSPLDYLNVLNFNTKRFQKFSQIVEQFPATDTPDVKVCVCRCWQSKKFPYCDGTHKILMENGDNVGPYVAILKSPKTAKNNVIRIKQLNPNTNKNFVQAPAKSSKVIVLGTLALAPVIYFIHNKLENRLNDIKSTLNKSIFKDKQII</sequence>
<dbReference type="GO" id="GO:0005741">
    <property type="term" value="C:mitochondrial outer membrane"/>
    <property type="evidence" value="ECO:0007669"/>
    <property type="project" value="TreeGrafter"/>
</dbReference>
<feature type="domain" description="Iron-binding zinc finger CDGSH type" evidence="6">
    <location>
        <begin position="23"/>
        <end position="62"/>
    </location>
</feature>
<dbReference type="EMBL" id="AP011949">
    <property type="protein sequence ID" value="BAM42227.1"/>
    <property type="molecule type" value="Genomic_DNA"/>
</dbReference>
<dbReference type="InterPro" id="IPR018967">
    <property type="entry name" value="FeS-contain_CDGSH-typ"/>
</dbReference>
<comment type="cofactor">
    <cofactor evidence="5">
        <name>[2Fe-2S] cluster</name>
        <dbReference type="ChEBI" id="CHEBI:190135"/>
    </cofactor>
</comment>
<dbReference type="RefSeq" id="XP_009692528.1">
    <property type="nucleotide sequence ID" value="XM_009694233.1"/>
</dbReference>
<dbReference type="GO" id="GO:0051537">
    <property type="term" value="F:2 iron, 2 sulfur cluster binding"/>
    <property type="evidence" value="ECO:0007669"/>
    <property type="project" value="UniProtKB-KW"/>
</dbReference>
<keyword evidence="2" id="KW-0479">Metal-binding</keyword>
<dbReference type="eggNOG" id="ENOG502SU6G">
    <property type="taxonomic scope" value="Eukaryota"/>
</dbReference>
<keyword evidence="4" id="KW-0411">Iron-sulfur</keyword>
<keyword evidence="8" id="KW-1185">Reference proteome</keyword>